<evidence type="ECO:0000256" key="3">
    <source>
        <dbReference type="ARBA" id="ARBA00022448"/>
    </source>
</evidence>
<evidence type="ECO:0000256" key="9">
    <source>
        <dbReference type="ARBA" id="ARBA00023196"/>
    </source>
</evidence>
<evidence type="ECO:0000256" key="1">
    <source>
        <dbReference type="ARBA" id="ARBA00004370"/>
    </source>
</evidence>
<dbReference type="GO" id="GO:0045259">
    <property type="term" value="C:proton-transporting ATP synthase complex"/>
    <property type="evidence" value="ECO:0007669"/>
    <property type="project" value="UniProtKB-KW"/>
</dbReference>
<evidence type="ECO:0000256" key="5">
    <source>
        <dbReference type="ARBA" id="ARBA00022781"/>
    </source>
</evidence>
<dbReference type="Gene3D" id="3.40.50.12240">
    <property type="match status" value="1"/>
</dbReference>
<accession>A0A1F6CGX0</accession>
<evidence type="ECO:0008006" key="16">
    <source>
        <dbReference type="Google" id="ProtNLM"/>
    </source>
</evidence>
<dbReference type="InterPro" id="IPR005294">
    <property type="entry name" value="ATP_synth_F1_asu"/>
</dbReference>
<dbReference type="SUPFAM" id="SSF52540">
    <property type="entry name" value="P-loop containing nucleoside triphosphate hydrolases"/>
    <property type="match status" value="1"/>
</dbReference>
<feature type="domain" description="ATP synthase alpha subunit C-terminal" evidence="13">
    <location>
        <begin position="356"/>
        <end position="452"/>
    </location>
</feature>
<dbReference type="GO" id="GO:0046933">
    <property type="term" value="F:proton-transporting ATP synthase activity, rotational mechanism"/>
    <property type="evidence" value="ECO:0007669"/>
    <property type="project" value="InterPro"/>
</dbReference>
<keyword evidence="5" id="KW-0375">Hydrogen ion transport</keyword>
<dbReference type="PANTHER" id="PTHR48082">
    <property type="entry name" value="ATP SYNTHASE SUBUNIT ALPHA, MITOCHONDRIAL"/>
    <property type="match status" value="1"/>
</dbReference>
<evidence type="ECO:0000256" key="8">
    <source>
        <dbReference type="ARBA" id="ARBA00023136"/>
    </source>
</evidence>
<comment type="subunit">
    <text evidence="11">F-type ATPases have 2 components, CF(1) - the catalytic core - and CF(0) - the membrane proton channel. CF(1) has five subunits: alpha(3), beta(3), gamma(1), delta(1), epsilon(1). CF(0) has four main subunits: a(1), b(1), b'(1) and c(9-12).</text>
</comment>
<evidence type="ECO:0000256" key="7">
    <source>
        <dbReference type="ARBA" id="ARBA00023065"/>
    </source>
</evidence>
<evidence type="ECO:0000256" key="11">
    <source>
        <dbReference type="ARBA" id="ARBA00026013"/>
    </source>
</evidence>
<evidence type="ECO:0000256" key="6">
    <source>
        <dbReference type="ARBA" id="ARBA00022840"/>
    </source>
</evidence>
<protein>
    <recommendedName>
        <fullName evidence="16">ATPase F1/V1/A1 complex alpha/beta subunit nucleotide-binding domain-containing protein</fullName>
    </recommendedName>
</protein>
<evidence type="ECO:0000313" key="15">
    <source>
        <dbReference type="Proteomes" id="UP000178815"/>
    </source>
</evidence>
<organism evidence="14 15">
    <name type="scientific">Candidatus Kaiserbacteria bacterium RIFCSPHIGHO2_01_FULL_53_31</name>
    <dbReference type="NCBI Taxonomy" id="1798481"/>
    <lineage>
        <taxon>Bacteria</taxon>
        <taxon>Candidatus Kaiseribacteriota</taxon>
    </lineage>
</organism>
<dbReference type="GO" id="GO:0043531">
    <property type="term" value="F:ADP binding"/>
    <property type="evidence" value="ECO:0007669"/>
    <property type="project" value="TreeGrafter"/>
</dbReference>
<evidence type="ECO:0000259" key="13">
    <source>
        <dbReference type="Pfam" id="PF00306"/>
    </source>
</evidence>
<dbReference type="Pfam" id="PF00306">
    <property type="entry name" value="ATP-synt_ab_C"/>
    <property type="match status" value="1"/>
</dbReference>
<keyword evidence="9" id="KW-0139">CF(1)</keyword>
<reference evidence="14 15" key="1">
    <citation type="journal article" date="2016" name="Nat. Commun.">
        <title>Thousands of microbial genomes shed light on interconnected biogeochemical processes in an aquifer system.</title>
        <authorList>
            <person name="Anantharaman K."/>
            <person name="Brown C.T."/>
            <person name="Hug L.A."/>
            <person name="Sharon I."/>
            <person name="Castelle C.J."/>
            <person name="Probst A.J."/>
            <person name="Thomas B.C."/>
            <person name="Singh A."/>
            <person name="Wilkins M.J."/>
            <person name="Karaoz U."/>
            <person name="Brodie E.L."/>
            <person name="Williams K.H."/>
            <person name="Hubbard S.S."/>
            <person name="Banfield J.F."/>
        </authorList>
    </citation>
    <scope>NUCLEOTIDE SEQUENCE [LARGE SCALE GENOMIC DNA]</scope>
</reference>
<keyword evidence="10" id="KW-0066">ATP synthesis</keyword>
<evidence type="ECO:0000256" key="4">
    <source>
        <dbReference type="ARBA" id="ARBA00022741"/>
    </source>
</evidence>
<keyword evidence="3" id="KW-0813">Transport</keyword>
<evidence type="ECO:0000313" key="14">
    <source>
        <dbReference type="EMBL" id="OGG48221.1"/>
    </source>
</evidence>
<comment type="subcellular location">
    <subcellularLocation>
        <location evidence="1">Membrane</location>
    </subcellularLocation>
</comment>
<keyword evidence="4" id="KW-0547">Nucleotide-binding</keyword>
<dbReference type="FunFam" id="3.40.50.300:FF:002432">
    <property type="entry name" value="ATP synthase subunit alpha, mitochondrial"/>
    <property type="match status" value="1"/>
</dbReference>
<dbReference type="InterPro" id="IPR027417">
    <property type="entry name" value="P-loop_NTPase"/>
</dbReference>
<keyword evidence="7" id="KW-0406">Ion transport</keyword>
<dbReference type="SUPFAM" id="SSF47917">
    <property type="entry name" value="C-terminal domain of alpha and beta subunits of F1 ATP synthase"/>
    <property type="match status" value="1"/>
</dbReference>
<evidence type="ECO:0000256" key="2">
    <source>
        <dbReference type="ARBA" id="ARBA00008936"/>
    </source>
</evidence>
<sequence length="490" mass="53976">MDTRAHTIIEGETGFVIKAKEYLITLEGLPSARVDTVIVNQKGERALVTALREDSVEAYLLDRGTPKAGDQFVIDTRGIQFSFGEHLYGRALNVLGEPIDGLGGFPESTVPLRMQADAPSMNARAELSEQLMTGMPAVDVLIPIAKGQRQLVIGPISSGKTVFLESVLARQRGSEVICIYAFIGRPIGYIEDVTAHLMSEHGNNKSIILASYSNDSAPRIYLTPIVSLELAEYFSWEGRDVLLVLDDLGTHAKYFREIALLSGEVPGRESYPGDMFYQQARLLERGGRFNKTVGGGSITILPVLETNIEDMTNLVSTNMVSATDGHLFFSPTLYAEGHFPATVPQQSVTRVGHKVQNNLTKQLAIRVHALIAEYERQKRYSQFGTQLSEQTRGLIKQGESLQVFLDQESTAARSLEVQVILLALVFTKLGEGTDADYVKRNREVLASAISSDPELEPLRASVRRGTVSLEQFLRKVESAVPRLQSLCQPH</sequence>
<feature type="domain" description="ATPase F1/V1/A1 complex alpha/beta subunit nucleotide-binding" evidence="12">
    <location>
        <begin position="134"/>
        <end position="348"/>
    </location>
</feature>
<proteinExistence type="inferred from homology"/>
<evidence type="ECO:0000256" key="10">
    <source>
        <dbReference type="ARBA" id="ARBA00023310"/>
    </source>
</evidence>
<comment type="caution">
    <text evidence="14">The sequence shown here is derived from an EMBL/GenBank/DDBJ whole genome shotgun (WGS) entry which is preliminary data.</text>
</comment>
<keyword evidence="8" id="KW-0472">Membrane</keyword>
<dbReference type="InterPro" id="IPR000793">
    <property type="entry name" value="ATP_synth_asu_C"/>
</dbReference>
<comment type="similarity">
    <text evidence="2">Belongs to the ATPase alpha/beta chains family.</text>
</comment>
<name>A0A1F6CGX0_9BACT</name>
<dbReference type="Pfam" id="PF00006">
    <property type="entry name" value="ATP-synt_ab"/>
    <property type="match status" value="1"/>
</dbReference>
<gene>
    <name evidence="14" type="ORF">A2678_01400</name>
</gene>
<keyword evidence="6" id="KW-0067">ATP-binding</keyword>
<dbReference type="AlphaFoldDB" id="A0A1F6CGX0"/>
<dbReference type="InterPro" id="IPR000194">
    <property type="entry name" value="ATPase_F1/V1/A1_a/bsu_nucl-bd"/>
</dbReference>
<dbReference type="PANTHER" id="PTHR48082:SF2">
    <property type="entry name" value="ATP SYNTHASE SUBUNIT ALPHA, MITOCHONDRIAL"/>
    <property type="match status" value="1"/>
</dbReference>
<dbReference type="EMBL" id="MFKU01000016">
    <property type="protein sequence ID" value="OGG48221.1"/>
    <property type="molecule type" value="Genomic_DNA"/>
</dbReference>
<dbReference type="Proteomes" id="UP000178815">
    <property type="component" value="Unassembled WGS sequence"/>
</dbReference>
<dbReference type="GO" id="GO:0005524">
    <property type="term" value="F:ATP binding"/>
    <property type="evidence" value="ECO:0007669"/>
    <property type="project" value="UniProtKB-KW"/>
</dbReference>
<dbReference type="STRING" id="1798481.A2678_01400"/>
<evidence type="ECO:0000259" key="12">
    <source>
        <dbReference type="Pfam" id="PF00006"/>
    </source>
</evidence>